<dbReference type="RefSeq" id="WP_122192695.1">
    <property type="nucleotide sequence ID" value="NZ_JBHSKC010000002.1"/>
</dbReference>
<name>A0A3M2MD44_9ACTN</name>
<evidence type="ECO:0000256" key="1">
    <source>
        <dbReference type="ARBA" id="ARBA00006547"/>
    </source>
</evidence>
<dbReference type="EMBL" id="RFFG01000003">
    <property type="protein sequence ID" value="RMI47462.1"/>
    <property type="molecule type" value="Genomic_DNA"/>
</dbReference>
<dbReference type="PANTHER" id="PTHR11786">
    <property type="entry name" value="N-HYDROXYARYLAMINE O-ACETYLTRANSFERASE"/>
    <property type="match status" value="1"/>
</dbReference>
<sequence>MSDMWHGADLDLDAYLDRIGFDGERAPTLATLRALHRGHTTSIPFENLEPVLHRPVPLDVPSLQDKMVRSDRGGYCFEHAALFAAALERLGFDLTGIVGRVVLDAPEGTVRPATHALLVVRPEDDDRSWLCDVGFGGGPLEPLPLEDGAESDQDGWRFRLVRLDDDEFGVRNWAMEQHGPDGWARRHVFAQVRAYPIDFVLGSHYVATSTHSPFVTRVFAQKFTVDTLRQLDNLTLITILPDRTSETRELERSEFAKVLADFGIVPSAEDLEGILKVVV</sequence>
<gene>
    <name evidence="2" type="ORF">EBO15_02880</name>
</gene>
<accession>A0A3M2MD44</accession>
<dbReference type="GO" id="GO:0016407">
    <property type="term" value="F:acetyltransferase activity"/>
    <property type="evidence" value="ECO:0007669"/>
    <property type="project" value="InterPro"/>
</dbReference>
<protein>
    <submittedName>
        <fullName evidence="2">Arylamine N-acetyltransferase</fullName>
    </submittedName>
</protein>
<keyword evidence="2" id="KW-0808">Transferase</keyword>
<reference evidence="2 3" key="1">
    <citation type="submission" date="2018-10" db="EMBL/GenBank/DDBJ databases">
        <title>Isolation from soil.</title>
        <authorList>
            <person name="Hu J."/>
        </authorList>
    </citation>
    <scope>NUCLEOTIDE SEQUENCE [LARGE SCALE GENOMIC DNA]</scope>
    <source>
        <strain evidence="2 3">NEAU-Ht49</strain>
    </source>
</reference>
<comment type="similarity">
    <text evidence="1">Belongs to the arylamine N-acetyltransferase family.</text>
</comment>
<dbReference type="OrthoDB" id="7181050at2"/>
<dbReference type="Pfam" id="PF00797">
    <property type="entry name" value="Acetyltransf_2"/>
    <property type="match status" value="1"/>
</dbReference>
<keyword evidence="3" id="KW-1185">Reference proteome</keyword>
<evidence type="ECO:0000313" key="3">
    <source>
        <dbReference type="Proteomes" id="UP000282674"/>
    </source>
</evidence>
<evidence type="ECO:0000313" key="2">
    <source>
        <dbReference type="EMBL" id="RMI47462.1"/>
    </source>
</evidence>
<comment type="caution">
    <text evidence="2">The sequence shown here is derived from an EMBL/GenBank/DDBJ whole genome shotgun (WGS) entry which is preliminary data.</text>
</comment>
<dbReference type="AlphaFoldDB" id="A0A3M2MD44"/>
<organism evidence="2 3">
    <name type="scientific">Actinomadura harenae</name>
    <dbReference type="NCBI Taxonomy" id="2483351"/>
    <lineage>
        <taxon>Bacteria</taxon>
        <taxon>Bacillati</taxon>
        <taxon>Actinomycetota</taxon>
        <taxon>Actinomycetes</taxon>
        <taxon>Streptosporangiales</taxon>
        <taxon>Thermomonosporaceae</taxon>
        <taxon>Actinomadura</taxon>
    </lineage>
</organism>
<proteinExistence type="inferred from homology"/>
<dbReference type="InterPro" id="IPR038765">
    <property type="entry name" value="Papain-like_cys_pep_sf"/>
</dbReference>
<dbReference type="SUPFAM" id="SSF54001">
    <property type="entry name" value="Cysteine proteinases"/>
    <property type="match status" value="1"/>
</dbReference>
<dbReference type="Proteomes" id="UP000282674">
    <property type="component" value="Unassembled WGS sequence"/>
</dbReference>
<dbReference type="PANTHER" id="PTHR11786:SF0">
    <property type="entry name" value="ARYLAMINE N-ACETYLTRANSFERASE 4-RELATED"/>
    <property type="match status" value="1"/>
</dbReference>
<dbReference type="Gene3D" id="3.30.2140.10">
    <property type="entry name" value="Arylamine N-acetyltransferase"/>
    <property type="match status" value="1"/>
</dbReference>
<dbReference type="Gene3D" id="2.40.128.150">
    <property type="entry name" value="Cysteine proteinases"/>
    <property type="match status" value="1"/>
</dbReference>
<dbReference type="InterPro" id="IPR001447">
    <property type="entry name" value="Arylamine_N-AcTrfase"/>
</dbReference>